<evidence type="ECO:0000259" key="2">
    <source>
        <dbReference type="Pfam" id="PF04993"/>
    </source>
</evidence>
<evidence type="ECO:0000313" key="4">
    <source>
        <dbReference type="Proteomes" id="UP001298424"/>
    </source>
</evidence>
<name>A0ABS9NKF6_9NEIS</name>
<dbReference type="Proteomes" id="UP001298424">
    <property type="component" value="Unassembled WGS sequence"/>
</dbReference>
<feature type="compositionally biased region" description="Polar residues" evidence="1">
    <location>
        <begin position="127"/>
        <end position="143"/>
    </location>
</feature>
<proteinExistence type="predicted"/>
<feature type="region of interest" description="Disordered" evidence="1">
    <location>
        <begin position="99"/>
        <end position="162"/>
    </location>
</feature>
<accession>A0ABS9NKF6</accession>
<dbReference type="Pfam" id="PF04993">
    <property type="entry name" value="TfoX_N"/>
    <property type="match status" value="1"/>
</dbReference>
<organism evidence="3 4">
    <name type="scientific">Kingella pumchi</name>
    <dbReference type="NCBI Taxonomy" id="2779506"/>
    <lineage>
        <taxon>Bacteria</taxon>
        <taxon>Pseudomonadati</taxon>
        <taxon>Pseudomonadota</taxon>
        <taxon>Betaproteobacteria</taxon>
        <taxon>Neisseriales</taxon>
        <taxon>Neisseriaceae</taxon>
        <taxon>Kingella</taxon>
    </lineage>
</organism>
<comment type="caution">
    <text evidence="3">The sequence shown here is derived from an EMBL/GenBank/DDBJ whole genome shotgun (WGS) entry which is preliminary data.</text>
</comment>
<protein>
    <submittedName>
        <fullName evidence="3">TfoX/Sxy family protein</fullName>
    </submittedName>
</protein>
<dbReference type="SUPFAM" id="SSF159894">
    <property type="entry name" value="YgaC/TfoX-N like"/>
    <property type="match status" value="1"/>
</dbReference>
<feature type="domain" description="TfoX N-terminal" evidence="2">
    <location>
        <begin position="15"/>
        <end position="103"/>
    </location>
</feature>
<reference evidence="3 4" key="1">
    <citation type="submission" date="2022-02" db="EMBL/GenBank/DDBJ databases">
        <title>Genome sequence data of Kingella unionensis sp. nov. strain CICC 24913 (CCUG 75125).</title>
        <authorList>
            <person name="Xiao M."/>
        </authorList>
    </citation>
    <scope>NUCLEOTIDE SEQUENCE [LARGE SCALE GENOMIC DNA]</scope>
    <source>
        <strain evidence="3 4">CICC 24913</strain>
    </source>
</reference>
<sequence length="162" mass="17265">MPAYDSQLADRVRQLLSAETGVEEQDMFGALLFRMRGKMLLAVGGAGMMCRLDADRYREALSQPACRPVVSNGTVYEGYVNVAASALADETALQHWVGQSLHTAAAEQEADTQTPANDDSADDQPENGGSQTANVQTDTQENPAAQVESEKTESAQSENPAG</sequence>
<evidence type="ECO:0000313" key="3">
    <source>
        <dbReference type="EMBL" id="MCG6503280.1"/>
    </source>
</evidence>
<keyword evidence="4" id="KW-1185">Reference proteome</keyword>
<dbReference type="EMBL" id="JAKOOW010000006">
    <property type="protein sequence ID" value="MCG6503280.1"/>
    <property type="molecule type" value="Genomic_DNA"/>
</dbReference>
<dbReference type="Gene3D" id="3.30.1460.30">
    <property type="entry name" value="YgaC/TfoX-N like chaperone"/>
    <property type="match status" value="1"/>
</dbReference>
<dbReference type="InterPro" id="IPR007076">
    <property type="entry name" value="TfoX_N"/>
</dbReference>
<evidence type="ECO:0000256" key="1">
    <source>
        <dbReference type="SAM" id="MobiDB-lite"/>
    </source>
</evidence>
<gene>
    <name evidence="3" type="ORF">MB824_02045</name>
</gene>
<dbReference type="RefSeq" id="WP_238745484.1">
    <property type="nucleotide sequence ID" value="NZ_JAKOOW010000006.1"/>
</dbReference>
<feature type="compositionally biased region" description="Low complexity" evidence="1">
    <location>
        <begin position="103"/>
        <end position="116"/>
    </location>
</feature>